<name>U9SPJ3_RHIID</name>
<evidence type="ECO:0000313" key="1">
    <source>
        <dbReference type="EMBL" id="ERZ97829.1"/>
    </source>
</evidence>
<reference evidence="1" key="1">
    <citation type="submission" date="2013-07" db="EMBL/GenBank/DDBJ databases">
        <title>The genome of an arbuscular mycorrhizal fungus provides insights into the evolution of the oldest plant symbiosis.</title>
        <authorList>
            <consortium name="DOE Joint Genome Institute"/>
            <person name="Tisserant E."/>
            <person name="Malbreil M."/>
            <person name="Kuo A."/>
            <person name="Kohler A."/>
            <person name="Symeonidi A."/>
            <person name="Balestrini R."/>
            <person name="Charron P."/>
            <person name="Duensing N."/>
            <person name="Frei-dit-Frey N."/>
            <person name="Gianinazzi-Pearson V."/>
            <person name="Gilbert B."/>
            <person name="Handa Y."/>
            <person name="Hijri M."/>
            <person name="Kaul R."/>
            <person name="Kawaguchi M."/>
            <person name="Krajinski F."/>
            <person name="Lammers P."/>
            <person name="Lapierre D."/>
            <person name="Masclaux F.G."/>
            <person name="Murat C."/>
            <person name="Morin E."/>
            <person name="Ndikumana S."/>
            <person name="Pagni M."/>
            <person name="Petitpierre D."/>
            <person name="Requena N."/>
            <person name="Rosikiewicz P."/>
            <person name="Riley R."/>
            <person name="Saito K."/>
            <person name="San Clemente H."/>
            <person name="Shapiro H."/>
            <person name="van Tuinen D."/>
            <person name="Becard G."/>
            <person name="Bonfante P."/>
            <person name="Paszkowski U."/>
            <person name="Shachar-Hill Y."/>
            <person name="Young J.P."/>
            <person name="Sanders I.R."/>
            <person name="Henrissat B."/>
            <person name="Rensing S.A."/>
            <person name="Grigoriev I.V."/>
            <person name="Corradi N."/>
            <person name="Roux C."/>
            <person name="Martin F."/>
        </authorList>
    </citation>
    <scope>NUCLEOTIDE SEQUENCE</scope>
    <source>
        <strain evidence="1">DAOM 197198</strain>
    </source>
</reference>
<protein>
    <submittedName>
        <fullName evidence="1">Uncharacterized protein</fullName>
    </submittedName>
</protein>
<dbReference type="EMBL" id="KI299277">
    <property type="protein sequence ID" value="ERZ97829.1"/>
    <property type="molecule type" value="Genomic_DNA"/>
</dbReference>
<sequence length="129" mass="14539">MNPTIITPKPIVIVASEVVEKPGNPTNSCSIIYYSLQKWPGAIIFIKFLHNNLIPSNIFSPDMEDTEVYSITKNETVKSIINLIESIPPCNVQYINKNNIKQMHIKRTQLTTAKCKCTSSSKKESKKTL</sequence>
<proteinExistence type="predicted"/>
<dbReference type="VEuPathDB" id="FungiDB:RhiirFUN_021640"/>
<accession>U9SPJ3</accession>
<organism evidence="1">
    <name type="scientific">Rhizophagus irregularis (strain DAOM 181602 / DAOM 197198 / MUCL 43194)</name>
    <name type="common">Arbuscular mycorrhizal fungus</name>
    <name type="synonym">Glomus intraradices</name>
    <dbReference type="NCBI Taxonomy" id="747089"/>
    <lineage>
        <taxon>Eukaryota</taxon>
        <taxon>Fungi</taxon>
        <taxon>Fungi incertae sedis</taxon>
        <taxon>Mucoromycota</taxon>
        <taxon>Glomeromycotina</taxon>
        <taxon>Glomeromycetes</taxon>
        <taxon>Glomerales</taxon>
        <taxon>Glomeraceae</taxon>
        <taxon>Rhizophagus</taxon>
    </lineage>
</organism>
<gene>
    <name evidence="1" type="ORF">GLOINDRAFT_1200</name>
</gene>
<dbReference type="AlphaFoldDB" id="U9SPJ3"/>
<dbReference type="HOGENOM" id="CLU_1949972_0_0_1"/>